<name>A0A672GD92_SALFA</name>
<keyword evidence="2" id="KW-1185">Reference proteome</keyword>
<dbReference type="Ensembl" id="ENSSFAT00005009632.1">
    <property type="protein sequence ID" value="ENSSFAP00005009194.1"/>
    <property type="gene ID" value="ENSSFAG00005005304.1"/>
</dbReference>
<proteinExistence type="predicted"/>
<reference evidence="1" key="2">
    <citation type="submission" date="2025-09" db="UniProtKB">
        <authorList>
            <consortium name="Ensembl"/>
        </authorList>
    </citation>
    <scope>IDENTIFICATION</scope>
</reference>
<dbReference type="InParanoid" id="A0A672GD92"/>
<dbReference type="Proteomes" id="UP000472267">
    <property type="component" value="Unassembled WGS sequence"/>
</dbReference>
<evidence type="ECO:0000313" key="2">
    <source>
        <dbReference type="Proteomes" id="UP000472267"/>
    </source>
</evidence>
<dbReference type="AlphaFoldDB" id="A0A672GD92"/>
<reference evidence="1" key="1">
    <citation type="submission" date="2025-08" db="UniProtKB">
        <authorList>
            <consortium name="Ensembl"/>
        </authorList>
    </citation>
    <scope>IDENTIFICATION</scope>
</reference>
<evidence type="ECO:0000313" key="1">
    <source>
        <dbReference type="Ensembl" id="ENSSFAP00005009194.1"/>
    </source>
</evidence>
<protein>
    <recommendedName>
        <fullName evidence="3">Reverse transcriptase domain-containing protein</fullName>
    </recommendedName>
</protein>
<evidence type="ECO:0008006" key="3">
    <source>
        <dbReference type="Google" id="ProtNLM"/>
    </source>
</evidence>
<sequence>AQSALLQERIRCILKSAKRPPANMTKEEVKAAQTLAKDKSITILPADKGRATVIMNTEHYEKQMDTMLQDSNTYEILKKDPTEDKKKALKSLLKPLLKKEKISKETYNHLIPTASITPRIYGTPKIHKPGTPLRPIVDSIGSVTFNLSKALVDLIKPLLGLTDQHSPL</sequence>
<dbReference type="PANTHER" id="PTHR21301">
    <property type="entry name" value="REVERSE TRANSCRIPTASE"/>
    <property type="match status" value="1"/>
</dbReference>
<dbReference type="OMA" id="SESELSX"/>
<accession>A0A672GD92</accession>
<organism evidence="1 2">
    <name type="scientific">Salarias fasciatus</name>
    <name type="common">Jewelled blenny</name>
    <name type="synonym">Blennius fasciatus</name>
    <dbReference type="NCBI Taxonomy" id="181472"/>
    <lineage>
        <taxon>Eukaryota</taxon>
        <taxon>Metazoa</taxon>
        <taxon>Chordata</taxon>
        <taxon>Craniata</taxon>
        <taxon>Vertebrata</taxon>
        <taxon>Euteleostomi</taxon>
        <taxon>Actinopterygii</taxon>
        <taxon>Neopterygii</taxon>
        <taxon>Teleostei</taxon>
        <taxon>Neoteleostei</taxon>
        <taxon>Acanthomorphata</taxon>
        <taxon>Ovalentaria</taxon>
        <taxon>Blenniimorphae</taxon>
        <taxon>Blenniiformes</taxon>
        <taxon>Blennioidei</taxon>
        <taxon>Blenniidae</taxon>
        <taxon>Salariinae</taxon>
        <taxon>Salarias</taxon>
    </lineage>
</organism>
<dbReference type="PANTHER" id="PTHR21301:SF11">
    <property type="entry name" value="GIY-YIG DOMAIN-CONTAINING PROTEIN"/>
    <property type="match status" value="1"/>
</dbReference>